<evidence type="ECO:0000313" key="3">
    <source>
        <dbReference type="Proteomes" id="UP000639396"/>
    </source>
</evidence>
<evidence type="ECO:0000313" key="2">
    <source>
        <dbReference type="EMBL" id="MBD2865114.1"/>
    </source>
</evidence>
<dbReference type="PANTHER" id="PTHR44103">
    <property type="entry name" value="PROPROTEIN CONVERTASE P"/>
    <property type="match status" value="1"/>
</dbReference>
<dbReference type="EMBL" id="JACXJA010000037">
    <property type="protein sequence ID" value="MBD2865114.1"/>
    <property type="molecule type" value="Genomic_DNA"/>
</dbReference>
<organism evidence="2 3">
    <name type="scientific">Paenibacillus oceani</name>
    <dbReference type="NCBI Taxonomy" id="2772510"/>
    <lineage>
        <taxon>Bacteria</taxon>
        <taxon>Bacillati</taxon>
        <taxon>Bacillota</taxon>
        <taxon>Bacilli</taxon>
        <taxon>Bacillales</taxon>
        <taxon>Paenibacillaceae</taxon>
        <taxon>Paenibacillus</taxon>
    </lineage>
</organism>
<accession>A0A927H345</accession>
<reference evidence="2" key="1">
    <citation type="submission" date="2020-09" db="EMBL/GenBank/DDBJ databases">
        <title>A novel bacterium of genus Paenibacillus, isolated from South China Sea.</title>
        <authorList>
            <person name="Huang H."/>
            <person name="Mo K."/>
            <person name="Hu Y."/>
        </authorList>
    </citation>
    <scope>NUCLEOTIDE SEQUENCE</scope>
    <source>
        <strain evidence="2">IB182363</strain>
    </source>
</reference>
<dbReference type="Pfam" id="PF01839">
    <property type="entry name" value="FG-GAP"/>
    <property type="match status" value="1"/>
</dbReference>
<dbReference type="InterPro" id="IPR013517">
    <property type="entry name" value="FG-GAP"/>
</dbReference>
<dbReference type="SUPFAM" id="SSF69318">
    <property type="entry name" value="Integrin alpha N-terminal domain"/>
    <property type="match status" value="3"/>
</dbReference>
<evidence type="ECO:0000256" key="1">
    <source>
        <dbReference type="ARBA" id="ARBA00022729"/>
    </source>
</evidence>
<dbReference type="PANTHER" id="PTHR44103:SF1">
    <property type="entry name" value="PROPROTEIN CONVERTASE P"/>
    <property type="match status" value="1"/>
</dbReference>
<dbReference type="AlphaFoldDB" id="A0A927H345"/>
<protein>
    <submittedName>
        <fullName evidence="2">VCBS repeat-containing protein</fullName>
    </submittedName>
</protein>
<name>A0A927H345_9BACL</name>
<dbReference type="Proteomes" id="UP000639396">
    <property type="component" value="Unassembled WGS sequence"/>
</dbReference>
<dbReference type="Pfam" id="PF13517">
    <property type="entry name" value="FG-GAP_3"/>
    <property type="match status" value="4"/>
</dbReference>
<keyword evidence="1" id="KW-0732">Signal</keyword>
<gene>
    <name evidence="2" type="ORF">IDH45_24335</name>
</gene>
<sequence>MGSVWRERGFEDFADGTFGNGGQNLYVSRKGVLQRIFRFDIDRDGYADVLFVNSQDMGERPPVYVYPHPFRQEERLELPSAGSYYGALGDLNGDGYEDLVIANQHNGTHADVTAYVYYGSPEGLTERYKTELPVPNCRAVAIGDFNGDGLPDIAFASNGKVVVYHQTADGFRHTDCVTLDMEVTHMTAGDIDRDGFADLYVRTKGQPPLVLWGGPAGLQLPASTLIGGDDPGSRQLASTTAGWMTFVEGWTPKIVELGGNPFMFRQENDAAAFYPCGSDRTIAEPLVIGCRNVVSAGAADLNGDGYEEIVLAVCADRDASELSWIYWGGAAGFGDDRRTALPTISARDVSIGDLDGDGMPEIVLCQGRTNVMNTTESLIYQVHQPLECNEAARLADPIRLVTHDAATALIGRTSDAELPQIIFINHVSGRVRGDVSAYAYLGGPNGFDESRRIEFPGWAAVDSICCDFNDNGWGDVFIANCAENAPHLDPGSFLYWGGPDGFDPDHKQSLPTLRAHGSAVGDFRHSGYLDLAIVGVSNPELLIFKGGPDGFDTANPQRILMDPNMKEYIPVKALHSYGDPVGLAYREPRWMLSADFNNDGWLDLFVSQIFGCSYILWGGPDGYSMERSTRLNCDGGICAQAADLTGNGWLDLIVGGHLVMGKNAKYESYIYIYWGGPEGYREERRAQLPAHTANALTIADFNRDGILDIFATSYNSGRERDIDAYLYWGQPGGRYSAENRLQLPAHSSCGAMAIDFDEDGWTDLAIANHKTYGDHVGYSYVMWNGPEGFSPKRTTKLPTMGPHGMMSVDPGNIVDRGPEEFYISSVHELPEGERAARIGWEAELQPKTWVKAQLRFAASREELEQAAWQGPGVAAEAWFENGQSAAGVRQAGRWVQYRLALGAVNGGNSPRVTEVWVVSERG</sequence>
<keyword evidence="3" id="KW-1185">Reference proteome</keyword>
<dbReference type="InterPro" id="IPR028994">
    <property type="entry name" value="Integrin_alpha_N"/>
</dbReference>
<dbReference type="RefSeq" id="WP_190930736.1">
    <property type="nucleotide sequence ID" value="NZ_JACXJA010000037.1"/>
</dbReference>
<dbReference type="Gene3D" id="2.130.10.130">
    <property type="entry name" value="Integrin alpha, N-terminal"/>
    <property type="match status" value="6"/>
</dbReference>
<proteinExistence type="predicted"/>
<comment type="caution">
    <text evidence="2">The sequence shown here is derived from an EMBL/GenBank/DDBJ whole genome shotgun (WGS) entry which is preliminary data.</text>
</comment>